<evidence type="ECO:0000259" key="8">
    <source>
        <dbReference type="PROSITE" id="PS50162"/>
    </source>
</evidence>
<evidence type="ECO:0000256" key="5">
    <source>
        <dbReference type="ARBA" id="ARBA00023204"/>
    </source>
</evidence>
<dbReference type="InterPro" id="IPR013632">
    <property type="entry name" value="Rad51_C"/>
</dbReference>
<feature type="domain" description="RecA family profile 1" evidence="8">
    <location>
        <begin position="66"/>
        <end position="246"/>
    </location>
</feature>
<dbReference type="AlphaFoldDB" id="A0A291S6X3"/>
<dbReference type="GO" id="GO:0000400">
    <property type="term" value="F:four-way junction DNA binding"/>
    <property type="evidence" value="ECO:0007669"/>
    <property type="project" value="TreeGrafter"/>
</dbReference>
<dbReference type="Gene3D" id="3.40.50.300">
    <property type="entry name" value="P-loop containing nucleotide triphosphate hydrolases"/>
    <property type="match status" value="1"/>
</dbReference>
<dbReference type="InterPro" id="IPR052093">
    <property type="entry name" value="HR_Repair_Mediator"/>
</dbReference>
<dbReference type="GO" id="GO:0008821">
    <property type="term" value="F:crossover junction DNA endonuclease activity"/>
    <property type="evidence" value="ECO:0007669"/>
    <property type="project" value="TreeGrafter"/>
</dbReference>
<accession>A0A291S6X3</accession>
<dbReference type="SUPFAM" id="SSF52540">
    <property type="entry name" value="P-loop containing nucleoside triphosphate hydrolases"/>
    <property type="match status" value="1"/>
</dbReference>
<protein>
    <recommendedName>
        <fullName evidence="7">DNA repair protein RAD51 homolog 3</fullName>
    </recommendedName>
</protein>
<organism evidence="9">
    <name type="scientific">Diachasma muliebre</name>
    <dbReference type="NCBI Taxonomy" id="1309577"/>
    <lineage>
        <taxon>Eukaryota</taxon>
        <taxon>Metazoa</taxon>
        <taxon>Ecdysozoa</taxon>
        <taxon>Arthropoda</taxon>
        <taxon>Hexapoda</taxon>
        <taxon>Insecta</taxon>
        <taxon>Pterygota</taxon>
        <taxon>Neoptera</taxon>
        <taxon>Endopterygota</taxon>
        <taxon>Hymenoptera</taxon>
        <taxon>Apocrita</taxon>
        <taxon>Ichneumonoidea</taxon>
        <taxon>Braconidae</taxon>
        <taxon>Opiinae</taxon>
        <taxon>Diachasma</taxon>
    </lineage>
</organism>
<dbReference type="PROSITE" id="PS50162">
    <property type="entry name" value="RECA_2"/>
    <property type="match status" value="1"/>
</dbReference>
<dbReference type="GO" id="GO:0007131">
    <property type="term" value="P:reciprocal meiotic recombination"/>
    <property type="evidence" value="ECO:0007669"/>
    <property type="project" value="TreeGrafter"/>
</dbReference>
<dbReference type="GO" id="GO:0000707">
    <property type="term" value="P:meiotic DNA recombinase assembly"/>
    <property type="evidence" value="ECO:0007669"/>
    <property type="project" value="TreeGrafter"/>
</dbReference>
<keyword evidence="4" id="KW-0067">ATP-binding</keyword>
<gene>
    <name evidence="9" type="primary">RAD51C</name>
</gene>
<evidence type="ECO:0000256" key="1">
    <source>
        <dbReference type="ARBA" id="ARBA00004123"/>
    </source>
</evidence>
<dbReference type="GO" id="GO:0033065">
    <property type="term" value="C:Rad51C-XRCC3 complex"/>
    <property type="evidence" value="ECO:0007669"/>
    <property type="project" value="TreeGrafter"/>
</dbReference>
<evidence type="ECO:0000313" key="9">
    <source>
        <dbReference type="EMBL" id="ATL75358.1"/>
    </source>
</evidence>
<dbReference type="PANTHER" id="PTHR46239:SF1">
    <property type="entry name" value="DNA REPAIR PROTEIN RAD51 HOMOLOG 3"/>
    <property type="match status" value="1"/>
</dbReference>
<keyword evidence="3" id="KW-0227">DNA damage</keyword>
<dbReference type="PANTHER" id="PTHR46239">
    <property type="entry name" value="DNA REPAIR PROTEIN RAD51 HOMOLOG 3 RAD51C"/>
    <property type="match status" value="1"/>
</dbReference>
<dbReference type="GO" id="GO:0005524">
    <property type="term" value="F:ATP binding"/>
    <property type="evidence" value="ECO:0007669"/>
    <property type="project" value="UniProtKB-KW"/>
</dbReference>
<keyword evidence="2" id="KW-0547">Nucleotide-binding</keyword>
<reference evidence="9" key="1">
    <citation type="journal article" date="2017" name="J. Hered.">
        <title>Retention of Core Meiotic Genes Across Diverse Hymenoptera.</title>
        <authorList>
            <person name="Tvedte E.S."/>
            <person name="Forbes A.A."/>
            <person name="Logsdon J.M.Jr."/>
        </authorList>
    </citation>
    <scope>NUCLEOTIDE SEQUENCE</scope>
    <source>
        <tissue evidence="9">Whole body</tissue>
    </source>
</reference>
<dbReference type="Pfam" id="PF08423">
    <property type="entry name" value="Rad51"/>
    <property type="match status" value="1"/>
</dbReference>
<dbReference type="GO" id="GO:0005657">
    <property type="term" value="C:replication fork"/>
    <property type="evidence" value="ECO:0007669"/>
    <property type="project" value="TreeGrafter"/>
</dbReference>
<keyword evidence="6" id="KW-0539">Nucleus</keyword>
<proteinExistence type="predicted"/>
<evidence type="ECO:0000256" key="2">
    <source>
        <dbReference type="ARBA" id="ARBA00022741"/>
    </source>
</evidence>
<comment type="subcellular location">
    <subcellularLocation>
        <location evidence="1">Nucleus</location>
    </subcellularLocation>
</comment>
<dbReference type="InterPro" id="IPR020588">
    <property type="entry name" value="RecA_ATP-bd"/>
</dbReference>
<dbReference type="GO" id="GO:0033063">
    <property type="term" value="C:Rad51B-Rad51C-Rad51D-XRCC2 complex"/>
    <property type="evidence" value="ECO:0007669"/>
    <property type="project" value="TreeGrafter"/>
</dbReference>
<dbReference type="PIRSF" id="PIRSF005856">
    <property type="entry name" value="Rad51"/>
    <property type="match status" value="1"/>
</dbReference>
<dbReference type="GO" id="GO:0140664">
    <property type="term" value="F:ATP-dependent DNA damage sensor activity"/>
    <property type="evidence" value="ECO:0007669"/>
    <property type="project" value="InterPro"/>
</dbReference>
<name>A0A291S6X3_9HYME</name>
<keyword evidence="5" id="KW-0234">DNA repair</keyword>
<dbReference type="EMBL" id="MF433007">
    <property type="protein sequence ID" value="ATL75358.1"/>
    <property type="molecule type" value="Genomic_DNA"/>
</dbReference>
<sequence length="306" mass="34086">MFRPLGTFSLSKHTLDLLTKNGFTYLEDIQKAPEAARRFVDVDKLMKTCTPPTTVSALDHWQAELLCQRVTTFSKALDALLDGGFPCGSITELCGAPGTGKTQICFQLCITTQLCQEKGGLDGRVLFIDTRNGFSSRRLQELIEGRQNDFPDLNGKLKDFLEGVTIVSIRTAQELFSTIGNMREYLKDNNRHRVIIIDSLSLPVLCTIEDTVVRYKFYFKIFDELQKVASEYNIAVVIVNELTTQVDSKGNIGFASGGGQAVAHRCQRRLMLARLNDTTFAAKILKSPILSQTSKTFQVTANGIRN</sequence>
<evidence type="ECO:0000256" key="7">
    <source>
        <dbReference type="ARBA" id="ARBA00040674"/>
    </source>
</evidence>
<dbReference type="InterPro" id="IPR027417">
    <property type="entry name" value="P-loop_NTPase"/>
</dbReference>
<evidence type="ECO:0000256" key="6">
    <source>
        <dbReference type="ARBA" id="ARBA00023242"/>
    </source>
</evidence>
<evidence type="ECO:0000256" key="3">
    <source>
        <dbReference type="ARBA" id="ARBA00022763"/>
    </source>
</evidence>
<evidence type="ECO:0000256" key="4">
    <source>
        <dbReference type="ARBA" id="ARBA00022840"/>
    </source>
</evidence>
<dbReference type="InterPro" id="IPR016467">
    <property type="entry name" value="DNA_recomb/repair_RecA-like"/>
</dbReference>